<dbReference type="AlphaFoldDB" id="A0A151JBZ7"/>
<dbReference type="EMBL" id="KQ979124">
    <property type="protein sequence ID" value="KYN22509.1"/>
    <property type="molecule type" value="Genomic_DNA"/>
</dbReference>
<accession>A0A151JBZ7</accession>
<evidence type="ECO:0008006" key="3">
    <source>
        <dbReference type="Google" id="ProtNLM"/>
    </source>
</evidence>
<organism evidence="1 2">
    <name type="scientific">Trachymyrmex cornetzi</name>
    <dbReference type="NCBI Taxonomy" id="471704"/>
    <lineage>
        <taxon>Eukaryota</taxon>
        <taxon>Metazoa</taxon>
        <taxon>Ecdysozoa</taxon>
        <taxon>Arthropoda</taxon>
        <taxon>Hexapoda</taxon>
        <taxon>Insecta</taxon>
        <taxon>Pterygota</taxon>
        <taxon>Neoptera</taxon>
        <taxon>Endopterygota</taxon>
        <taxon>Hymenoptera</taxon>
        <taxon>Apocrita</taxon>
        <taxon>Aculeata</taxon>
        <taxon>Formicoidea</taxon>
        <taxon>Formicidae</taxon>
        <taxon>Myrmicinae</taxon>
        <taxon>Trachymyrmex</taxon>
    </lineage>
</organism>
<evidence type="ECO:0000313" key="2">
    <source>
        <dbReference type="Proteomes" id="UP000078492"/>
    </source>
</evidence>
<gene>
    <name evidence="1" type="ORF">ALC57_05088</name>
</gene>
<dbReference type="STRING" id="471704.A0A151JBZ7"/>
<protein>
    <recommendedName>
        <fullName evidence="3">BESS domain-containing protein</fullName>
    </recommendedName>
</protein>
<keyword evidence="2" id="KW-1185">Reference proteome</keyword>
<sequence>MRGYVRSGSGAESGHPLQSSFSHYEQMRFLDNLEKIAPTASSIQHLLEMPSSHVDVQMDTIQEDNLSDFDDSVMNSAYSPSEASQISSCPSSARAKKYSNVQKQTEIEKKFLNMIDEELSQKKRDTVDSYLEQLGDILRRLPYIRRRNLQRKILDITIEEEDAIFVERENAN</sequence>
<reference evidence="1 2" key="1">
    <citation type="submission" date="2015-09" db="EMBL/GenBank/DDBJ databases">
        <title>Trachymyrmex cornetzi WGS genome.</title>
        <authorList>
            <person name="Nygaard S."/>
            <person name="Hu H."/>
            <person name="Boomsma J."/>
            <person name="Zhang G."/>
        </authorList>
    </citation>
    <scope>NUCLEOTIDE SEQUENCE [LARGE SCALE GENOMIC DNA]</scope>
    <source>
        <strain evidence="1">Tcor2-1</strain>
        <tissue evidence="1">Whole body</tissue>
    </source>
</reference>
<dbReference type="Proteomes" id="UP000078492">
    <property type="component" value="Unassembled WGS sequence"/>
</dbReference>
<evidence type="ECO:0000313" key="1">
    <source>
        <dbReference type="EMBL" id="KYN22509.1"/>
    </source>
</evidence>
<name>A0A151JBZ7_9HYME</name>
<proteinExistence type="predicted"/>